<organism evidence="2 3">
    <name type="scientific">Haloplanus rubicundus</name>
    <dbReference type="NCBI Taxonomy" id="1547898"/>
    <lineage>
        <taxon>Archaea</taxon>
        <taxon>Methanobacteriati</taxon>
        <taxon>Methanobacteriota</taxon>
        <taxon>Stenosarchaea group</taxon>
        <taxon>Halobacteria</taxon>
        <taxon>Halobacteriales</taxon>
        <taxon>Haloferacaceae</taxon>
        <taxon>Haloplanus</taxon>
    </lineage>
</organism>
<accession>A0A345ECJ9</accession>
<keyword evidence="4" id="KW-1185">Reference proteome</keyword>
<dbReference type="AlphaFoldDB" id="A0A345ECJ9"/>
<accession>A0A345E2T1</accession>
<dbReference type="Proteomes" id="UP000252985">
    <property type="component" value="Chromosome"/>
</dbReference>
<dbReference type="Proteomes" id="UP000253273">
    <property type="component" value="Chromosome"/>
</dbReference>
<dbReference type="KEGG" id="haq:DU484_08715"/>
<evidence type="ECO:0000313" key="1">
    <source>
        <dbReference type="EMBL" id="AXG06503.1"/>
    </source>
</evidence>
<dbReference type="EMBL" id="CP031150">
    <property type="protein sequence ID" value="AXG06503.1"/>
    <property type="molecule type" value="Genomic_DNA"/>
</dbReference>
<dbReference type="InterPro" id="IPR055708">
    <property type="entry name" value="DUF7284"/>
</dbReference>
<dbReference type="EMBL" id="CP031148">
    <property type="protein sequence ID" value="AXG09921.1"/>
    <property type="molecule type" value="Genomic_DNA"/>
</dbReference>
<reference evidence="2 3" key="1">
    <citation type="submission" date="2018-07" db="EMBL/GenBank/DDBJ databases">
        <title>Genome sequences of Haloplanus sp. CBA1112.</title>
        <authorList>
            <person name="Kim Y.B."/>
            <person name="Roh S.W."/>
        </authorList>
    </citation>
    <scope>NUCLEOTIDE SEQUENCE [LARGE SCALE GENOMIC DNA]</scope>
    <source>
        <strain evidence="2 3">CBA1112</strain>
    </source>
</reference>
<dbReference type="Pfam" id="PF23955">
    <property type="entry name" value="DUF7284"/>
    <property type="match status" value="1"/>
</dbReference>
<evidence type="ECO:0000313" key="2">
    <source>
        <dbReference type="EMBL" id="AXG09921.1"/>
    </source>
</evidence>
<evidence type="ECO:0000313" key="3">
    <source>
        <dbReference type="Proteomes" id="UP000252985"/>
    </source>
</evidence>
<sequence>MGVTSTVLDAVLCLLLISAAVVTVTTATPREPPEEGRAADVASTLTTTTTSVNYTLTPRGETTAVGVLDRSVRFDRTSHGTLAGLLARAAVARIEVDGERLWYARDGFGRAVGRSVRGVVQPNHTRITATWRPYPESSMEGRVVVGSRPPPDRPVHAATVEVSSAFPTTRESSRRAARSRGIDGVADVVADGFVRGLFPATRTRTAAGGAPPSAALVRHRYRRVSTRLGVSRPPRLADGGVADANERLESALSDRVARDLRSTNTSATTAAEGVRLGRVRIVVRTWP</sequence>
<evidence type="ECO:0000313" key="4">
    <source>
        <dbReference type="Proteomes" id="UP000253273"/>
    </source>
</evidence>
<gene>
    <name evidence="2" type="ORF">DU484_08715</name>
    <name evidence="1" type="ORF">DU500_08755</name>
</gene>
<proteinExistence type="predicted"/>
<dbReference type="KEGG" id="haj:DU500_08755"/>
<name>A0A345ECJ9_9EURY</name>
<reference evidence="1 4" key="2">
    <citation type="submission" date="2018-07" db="EMBL/GenBank/DDBJ databases">
        <title>Genome sequences of Haloplanus sp. CBA1113.</title>
        <authorList>
            <person name="Kim Y.B."/>
            <person name="Roh S.W."/>
        </authorList>
    </citation>
    <scope>NUCLEOTIDE SEQUENCE [LARGE SCALE GENOMIC DNA]</scope>
    <source>
        <strain evidence="1 4">CBA1113</strain>
    </source>
</reference>
<protein>
    <submittedName>
        <fullName evidence="2">Uncharacterized protein</fullName>
    </submittedName>
</protein>